<evidence type="ECO:0000256" key="10">
    <source>
        <dbReference type="SAM" id="SignalP"/>
    </source>
</evidence>
<sequence>MTALFVFRYLRLVVHIISFWLYRPAPIPAHPTVTPRDVTVILPTVDPENQDFKECIKSCFENRPYEILIVIVGRDKQQLCEDVVSQYATHGTKFRVIRAKIANKRHQISVAIPYVTTEITLLLDDHVFWPSPRFLPTVLAPFEDPGVGAVGMNKRVRRTDRGFNIRSFWNMIGAIYLARHNFEIRATNAIDGGVFVNSGRTSLHRTVILQDPEFLDGFTDERFFFGLFGPLNPDDDNKITRFEVLKGWKIKIQYGPDAVIETTLGTYPKFLSQCLRWVRTTWRSNSCSLFTDRTVWFRQPWCVYAVYITSFFNFALFNDFGLAYLFYKSPYGSQQNIAWLGAWIFTTKMVKLTPYFLRHPEDLRMLPGYFIFAYYHSLIKLYALLTFWNCHWGGRDLRSINSTQERSRSRSRSRSRFSGRSPSAAGIRPRARTTGFELIQSMDWSSSRLSSRSAP</sequence>
<keyword evidence="7" id="KW-0325">Glycoprotein</keyword>
<name>A0A9Q9B6P5_9PEZI</name>
<keyword evidence="10" id="KW-0732">Signal</keyword>
<protein>
    <submittedName>
        <fullName evidence="11">Nucleotide-diphospho-sugar transferase</fullName>
    </submittedName>
</protein>
<evidence type="ECO:0000256" key="6">
    <source>
        <dbReference type="ARBA" id="ARBA00023136"/>
    </source>
</evidence>
<evidence type="ECO:0000256" key="1">
    <source>
        <dbReference type="ARBA" id="ARBA00004370"/>
    </source>
</evidence>
<keyword evidence="2" id="KW-0328">Glycosyltransferase</keyword>
<evidence type="ECO:0000256" key="2">
    <source>
        <dbReference type="ARBA" id="ARBA00022676"/>
    </source>
</evidence>
<gene>
    <name evidence="11" type="ORF">Slin15195_G114500</name>
</gene>
<proteinExistence type="predicted"/>
<evidence type="ECO:0000313" key="12">
    <source>
        <dbReference type="Proteomes" id="UP001056384"/>
    </source>
</evidence>
<dbReference type="EMBL" id="CP099427">
    <property type="protein sequence ID" value="USW58131.1"/>
    <property type="molecule type" value="Genomic_DNA"/>
</dbReference>
<dbReference type="InterPro" id="IPR029044">
    <property type="entry name" value="Nucleotide-diphossugar_trans"/>
</dbReference>
<evidence type="ECO:0000256" key="3">
    <source>
        <dbReference type="ARBA" id="ARBA00022679"/>
    </source>
</evidence>
<dbReference type="AlphaFoldDB" id="A0A9Q9B6P5"/>
<dbReference type="GO" id="GO:0016020">
    <property type="term" value="C:membrane"/>
    <property type="evidence" value="ECO:0007669"/>
    <property type="project" value="UniProtKB-SubCell"/>
</dbReference>
<evidence type="ECO:0000256" key="8">
    <source>
        <dbReference type="SAM" id="MobiDB-lite"/>
    </source>
</evidence>
<feature type="region of interest" description="Disordered" evidence="8">
    <location>
        <begin position="403"/>
        <end position="434"/>
    </location>
</feature>
<feature type="signal peptide" evidence="10">
    <location>
        <begin position="1"/>
        <end position="29"/>
    </location>
</feature>
<reference evidence="11" key="1">
    <citation type="submission" date="2022-06" db="EMBL/GenBank/DDBJ databases">
        <title>Complete genome sequences of two strains of the flax pathogen Septoria linicola.</title>
        <authorList>
            <person name="Lapalu N."/>
            <person name="Simon A."/>
            <person name="Demenou B."/>
            <person name="Paumier D."/>
            <person name="Guillot M.-P."/>
            <person name="Gout L."/>
            <person name="Valade R."/>
        </authorList>
    </citation>
    <scope>NUCLEOTIDE SEQUENCE</scope>
    <source>
        <strain evidence="11">SE15195</strain>
    </source>
</reference>
<feature type="transmembrane region" description="Helical" evidence="9">
    <location>
        <begin position="304"/>
        <end position="325"/>
    </location>
</feature>
<feature type="transmembrane region" description="Helical" evidence="9">
    <location>
        <begin position="337"/>
        <end position="357"/>
    </location>
</feature>
<keyword evidence="12" id="KW-1185">Reference proteome</keyword>
<accession>A0A9Q9B6P5</accession>
<evidence type="ECO:0000313" key="11">
    <source>
        <dbReference type="EMBL" id="USW58131.1"/>
    </source>
</evidence>
<organism evidence="11 12">
    <name type="scientific">Septoria linicola</name>
    <dbReference type="NCBI Taxonomy" id="215465"/>
    <lineage>
        <taxon>Eukaryota</taxon>
        <taxon>Fungi</taxon>
        <taxon>Dikarya</taxon>
        <taxon>Ascomycota</taxon>
        <taxon>Pezizomycotina</taxon>
        <taxon>Dothideomycetes</taxon>
        <taxon>Dothideomycetidae</taxon>
        <taxon>Mycosphaerellales</taxon>
        <taxon>Mycosphaerellaceae</taxon>
        <taxon>Septoria</taxon>
    </lineage>
</organism>
<evidence type="ECO:0000256" key="9">
    <source>
        <dbReference type="SAM" id="Phobius"/>
    </source>
</evidence>
<evidence type="ECO:0000256" key="4">
    <source>
        <dbReference type="ARBA" id="ARBA00022692"/>
    </source>
</evidence>
<dbReference type="Proteomes" id="UP001056384">
    <property type="component" value="Chromosome 10"/>
</dbReference>
<keyword evidence="3 11" id="KW-0808">Transferase</keyword>
<dbReference type="Gene3D" id="3.90.550.10">
    <property type="entry name" value="Spore Coat Polysaccharide Biosynthesis Protein SpsA, Chain A"/>
    <property type="match status" value="1"/>
</dbReference>
<comment type="subcellular location">
    <subcellularLocation>
        <location evidence="1">Membrane</location>
    </subcellularLocation>
</comment>
<dbReference type="SUPFAM" id="SSF53448">
    <property type="entry name" value="Nucleotide-diphospho-sugar transferases"/>
    <property type="match status" value="1"/>
</dbReference>
<keyword evidence="5 9" id="KW-1133">Transmembrane helix</keyword>
<feature type="transmembrane region" description="Helical" evidence="9">
    <location>
        <begin position="369"/>
        <end position="388"/>
    </location>
</feature>
<feature type="chain" id="PRO_5040366537" evidence="10">
    <location>
        <begin position="30"/>
        <end position="455"/>
    </location>
</feature>
<evidence type="ECO:0000256" key="5">
    <source>
        <dbReference type="ARBA" id="ARBA00022989"/>
    </source>
</evidence>
<dbReference type="PANTHER" id="PTHR47844:SF1">
    <property type="entry name" value="EXOSTOSIN-LIKE 2"/>
    <property type="match status" value="1"/>
</dbReference>
<keyword evidence="4 9" id="KW-0812">Transmembrane</keyword>
<keyword evidence="6 9" id="KW-0472">Membrane</keyword>
<evidence type="ECO:0000256" key="7">
    <source>
        <dbReference type="ARBA" id="ARBA00023180"/>
    </source>
</evidence>
<dbReference type="GO" id="GO:0016757">
    <property type="term" value="F:glycosyltransferase activity"/>
    <property type="evidence" value="ECO:0007669"/>
    <property type="project" value="UniProtKB-KW"/>
</dbReference>
<dbReference type="Pfam" id="PF13641">
    <property type="entry name" value="Glyco_tranf_2_3"/>
    <property type="match status" value="1"/>
</dbReference>
<dbReference type="CDD" id="cd06434">
    <property type="entry name" value="GT2_HAS"/>
    <property type="match status" value="1"/>
</dbReference>
<dbReference type="PANTHER" id="PTHR47844">
    <property type="entry name" value="SYNTHASE CPS1, PUTATIVE (AFU_ORTHOLOGUE AFUA_7G02500)-RELATED"/>
    <property type="match status" value="1"/>
</dbReference>
<dbReference type="InterPro" id="IPR052427">
    <property type="entry name" value="Glycosyltrans_GT2/GT47"/>
</dbReference>